<protein>
    <submittedName>
        <fullName evidence="1">Uncharacterized protein</fullName>
    </submittedName>
</protein>
<name>A0AAD5M0X7_PARTN</name>
<reference evidence="1" key="1">
    <citation type="submission" date="2021-06" db="EMBL/GenBank/DDBJ databases">
        <title>Parelaphostrongylus tenuis whole genome reference sequence.</title>
        <authorList>
            <person name="Garwood T.J."/>
            <person name="Larsen P.A."/>
            <person name="Fountain-Jones N.M."/>
            <person name="Garbe J.R."/>
            <person name="Macchietto M.G."/>
            <person name="Kania S.A."/>
            <person name="Gerhold R.W."/>
            <person name="Richards J.E."/>
            <person name="Wolf T.M."/>
        </authorList>
    </citation>
    <scope>NUCLEOTIDE SEQUENCE</scope>
    <source>
        <strain evidence="1">MNPRO001-30</strain>
        <tissue evidence="1">Meninges</tissue>
    </source>
</reference>
<gene>
    <name evidence="1" type="ORF">KIN20_005944</name>
</gene>
<evidence type="ECO:0000313" key="2">
    <source>
        <dbReference type="Proteomes" id="UP001196413"/>
    </source>
</evidence>
<accession>A0AAD5M0X7</accession>
<keyword evidence="2" id="KW-1185">Reference proteome</keyword>
<dbReference type="AlphaFoldDB" id="A0AAD5M0X7"/>
<dbReference type="Proteomes" id="UP001196413">
    <property type="component" value="Unassembled WGS sequence"/>
</dbReference>
<organism evidence="1 2">
    <name type="scientific">Parelaphostrongylus tenuis</name>
    <name type="common">Meningeal worm</name>
    <dbReference type="NCBI Taxonomy" id="148309"/>
    <lineage>
        <taxon>Eukaryota</taxon>
        <taxon>Metazoa</taxon>
        <taxon>Ecdysozoa</taxon>
        <taxon>Nematoda</taxon>
        <taxon>Chromadorea</taxon>
        <taxon>Rhabditida</taxon>
        <taxon>Rhabditina</taxon>
        <taxon>Rhabditomorpha</taxon>
        <taxon>Strongyloidea</taxon>
        <taxon>Metastrongylidae</taxon>
        <taxon>Parelaphostrongylus</taxon>
    </lineage>
</organism>
<comment type="caution">
    <text evidence="1">The sequence shown here is derived from an EMBL/GenBank/DDBJ whole genome shotgun (WGS) entry which is preliminary data.</text>
</comment>
<evidence type="ECO:0000313" key="1">
    <source>
        <dbReference type="EMBL" id="KAJ1350207.1"/>
    </source>
</evidence>
<proteinExistence type="predicted"/>
<dbReference type="EMBL" id="JAHQIW010000814">
    <property type="protein sequence ID" value="KAJ1350207.1"/>
    <property type="molecule type" value="Genomic_DNA"/>
</dbReference>
<sequence length="79" mass="8913">MSIKSKKITRHRIGVLGVYYRILKKLVDMAGDEDGYLYLFPEPTPRLDVQLSKTCETGLQVKNYVHHSEGAGRCAMKSA</sequence>